<name>A0ABU7X663_9ACTN</name>
<dbReference type="InterPro" id="IPR037883">
    <property type="entry name" value="Knr4/Smi1-like_sf"/>
</dbReference>
<reference evidence="2 3" key="1">
    <citation type="submission" date="2023-08" db="EMBL/GenBank/DDBJ databases">
        <authorList>
            <person name="Sharma P."/>
            <person name="Verma V."/>
            <person name="Mohan M.K."/>
            <person name="Dubey A.K."/>
        </authorList>
    </citation>
    <scope>NUCLEOTIDE SEQUENCE [LARGE SCALE GENOMIC DNA]</scope>
    <source>
        <strain evidence="2 3">ADP4</strain>
    </source>
</reference>
<evidence type="ECO:0000313" key="2">
    <source>
        <dbReference type="EMBL" id="MEF3119249.1"/>
    </source>
</evidence>
<proteinExistence type="predicted"/>
<accession>A0ABU7X663</accession>
<dbReference type="RefSeq" id="WP_331790065.1">
    <property type="nucleotide sequence ID" value="NZ_JAVFKM010000040.1"/>
</dbReference>
<comment type="caution">
    <text evidence="2">The sequence shown here is derived from an EMBL/GenBank/DDBJ whole genome shotgun (WGS) entry which is preliminary data.</text>
</comment>
<dbReference type="Proteomes" id="UP001348265">
    <property type="component" value="Unassembled WGS sequence"/>
</dbReference>
<protein>
    <submittedName>
        <fullName evidence="2">SMI1/KNR4 family protein</fullName>
    </submittedName>
</protein>
<dbReference type="EMBL" id="JAVFKM010000040">
    <property type="protein sequence ID" value="MEF3119249.1"/>
    <property type="molecule type" value="Genomic_DNA"/>
</dbReference>
<dbReference type="SMART" id="SM00860">
    <property type="entry name" value="SMI1_KNR4"/>
    <property type="match status" value="1"/>
</dbReference>
<dbReference type="InterPro" id="IPR018958">
    <property type="entry name" value="Knr4/Smi1-like_dom"/>
</dbReference>
<evidence type="ECO:0000313" key="3">
    <source>
        <dbReference type="Proteomes" id="UP001348265"/>
    </source>
</evidence>
<organism evidence="2 3">
    <name type="scientific">Streptomyces chrestomyceticus</name>
    <dbReference type="NCBI Taxonomy" id="68185"/>
    <lineage>
        <taxon>Bacteria</taxon>
        <taxon>Bacillati</taxon>
        <taxon>Actinomycetota</taxon>
        <taxon>Actinomycetes</taxon>
        <taxon>Kitasatosporales</taxon>
        <taxon>Streptomycetaceae</taxon>
        <taxon>Streptomyces</taxon>
    </lineage>
</organism>
<dbReference type="Gene3D" id="3.40.1580.10">
    <property type="entry name" value="SMI1/KNR4-like"/>
    <property type="match status" value="1"/>
</dbReference>
<keyword evidence="3" id="KW-1185">Reference proteome</keyword>
<feature type="domain" description="Knr4/Smi1-like" evidence="1">
    <location>
        <begin position="26"/>
        <end position="143"/>
    </location>
</feature>
<dbReference type="Pfam" id="PF14567">
    <property type="entry name" value="SUKH_5"/>
    <property type="match status" value="1"/>
</dbReference>
<gene>
    <name evidence="2" type="ORF">RB636_39495</name>
</gene>
<dbReference type="SUPFAM" id="SSF160631">
    <property type="entry name" value="SMI1/KNR4-like"/>
    <property type="match status" value="1"/>
</dbReference>
<sequence length="156" mass="17525">MNAIEAVEAAIRLVHENEALAEYNGECSHEKISVAEDAMGLTFPPSYRRFIEEFGTCDFGSASFLGVYEVEGKLWGSHGETLKRRAEGLPDHVIELEEDGTGGILVLDASQPDTDGEYPVRIWEQWRTEMEFLSPNFGAYVLETFQDIVDDDEDED</sequence>
<evidence type="ECO:0000259" key="1">
    <source>
        <dbReference type="SMART" id="SM00860"/>
    </source>
</evidence>